<proteinExistence type="inferred from homology"/>
<dbReference type="InterPro" id="IPR011598">
    <property type="entry name" value="bHLH_dom"/>
</dbReference>
<keyword evidence="3" id="KW-0805">Transcription regulation</keyword>
<name>A0A8B7MV88_PHODC</name>
<dbReference type="AlphaFoldDB" id="A0A8B7MV88"/>
<gene>
    <name evidence="10" type="primary">LOC103713768</name>
</gene>
<dbReference type="GO" id="GO:0005634">
    <property type="term" value="C:nucleus"/>
    <property type="evidence" value="ECO:0007669"/>
    <property type="project" value="UniProtKB-SubCell"/>
</dbReference>
<dbReference type="InterPro" id="IPR047265">
    <property type="entry name" value="PIF1-like_bHLH"/>
</dbReference>
<evidence type="ECO:0000256" key="7">
    <source>
        <dbReference type="SAM" id="MobiDB-lite"/>
    </source>
</evidence>
<feature type="region of interest" description="Disordered" evidence="7">
    <location>
        <begin position="465"/>
        <end position="484"/>
    </location>
</feature>
<keyword evidence="6" id="KW-0539">Nucleus</keyword>
<accession>A0A8B7MV88</accession>
<evidence type="ECO:0000259" key="8">
    <source>
        <dbReference type="PROSITE" id="PS50888"/>
    </source>
</evidence>
<evidence type="ECO:0000256" key="1">
    <source>
        <dbReference type="ARBA" id="ARBA00004123"/>
    </source>
</evidence>
<dbReference type="GO" id="GO:0046983">
    <property type="term" value="F:protein dimerization activity"/>
    <property type="evidence" value="ECO:0007669"/>
    <property type="project" value="InterPro"/>
</dbReference>
<comment type="similarity">
    <text evidence="2">Belongs to the bHLH protein family.</text>
</comment>
<dbReference type="PROSITE" id="PS50888">
    <property type="entry name" value="BHLH"/>
    <property type="match status" value="1"/>
</dbReference>
<evidence type="ECO:0000313" key="10">
    <source>
        <dbReference type="RefSeq" id="XP_017699909.2"/>
    </source>
</evidence>
<feature type="domain" description="BHLH" evidence="8">
    <location>
        <begin position="226"/>
        <end position="275"/>
    </location>
</feature>
<keyword evidence="4" id="KW-0238">DNA-binding</keyword>
<protein>
    <submittedName>
        <fullName evidence="10">Transcription factor bHLH056 isoform X1</fullName>
    </submittedName>
</protein>
<feature type="compositionally biased region" description="Acidic residues" evidence="7">
    <location>
        <begin position="200"/>
        <end position="209"/>
    </location>
</feature>
<dbReference type="PANTHER" id="PTHR45855">
    <property type="entry name" value="TRANSCRIPTION FACTOR PIF1-RELATED"/>
    <property type="match status" value="1"/>
</dbReference>
<evidence type="ECO:0000256" key="3">
    <source>
        <dbReference type="ARBA" id="ARBA00023015"/>
    </source>
</evidence>
<dbReference type="KEGG" id="pda:103713768"/>
<sequence length="484" mass="52171">MDAKARAVNAPLQLKSLSLSLSLSHPSSPLDSFIYYTMKTSIPLSALFPTPLPATPKTTTSSEQTPISLRCCHYKSTIIFLSGIKMATGRQKQPRCGMGDHNRNSIHLNRSSSWSFSGPSPFSTSSSSSSYTGQHCQRQGLSSLLGHISPPGCSYSSIARAAAAAAAAAPMPFPPAGPGCSLLQGPGKPPELDHEARDSESEEGAEEAEEPAKPVPPRGSGSKRSRAAEVHNLSEKRRRSRINEKMKALQNLIPNSNKTDKASMLDEAIEYLKQLQLQVQMLSMRNGLNLHPVYLSGALQPLQTSQMCMGFGADNGTAMNIGVGMLPLNQESAARDSFDLSNRPASSHQSIVIPSVTNITNPENSFGMEPSQSHQGSFQLPVSAEEIYTEDMVARQQLAADQTMRNLPENEMKCLAVAASQHFSGQSSSLADTGDLEDCVIGRERPENMPSKDPDNPILIQHFHGLQTGSGFPSTDAKEELQHF</sequence>
<feature type="compositionally biased region" description="Basic and acidic residues" evidence="7">
    <location>
        <begin position="226"/>
        <end position="238"/>
    </location>
</feature>
<evidence type="ECO:0000256" key="6">
    <source>
        <dbReference type="ARBA" id="ARBA00023242"/>
    </source>
</evidence>
<dbReference type="InterPro" id="IPR036638">
    <property type="entry name" value="HLH_DNA-bd_sf"/>
</dbReference>
<dbReference type="SMART" id="SM00353">
    <property type="entry name" value="HLH"/>
    <property type="match status" value="1"/>
</dbReference>
<evidence type="ECO:0000313" key="9">
    <source>
        <dbReference type="Proteomes" id="UP000228380"/>
    </source>
</evidence>
<keyword evidence="5" id="KW-0804">Transcription</keyword>
<evidence type="ECO:0000256" key="4">
    <source>
        <dbReference type="ARBA" id="ARBA00023125"/>
    </source>
</evidence>
<dbReference type="GeneID" id="103713768"/>
<reference evidence="10" key="2">
    <citation type="submission" date="2025-08" db="UniProtKB">
        <authorList>
            <consortium name="RefSeq"/>
        </authorList>
    </citation>
    <scope>IDENTIFICATION</scope>
    <source>
        <tissue evidence="10">Young leaves</tissue>
    </source>
</reference>
<dbReference type="GO" id="GO:0003677">
    <property type="term" value="F:DNA binding"/>
    <property type="evidence" value="ECO:0007669"/>
    <property type="project" value="UniProtKB-KW"/>
</dbReference>
<reference evidence="9" key="1">
    <citation type="journal article" date="2019" name="Nat. Commun.">
        <title>Genome-wide association mapping of date palm fruit traits.</title>
        <authorList>
            <person name="Hazzouri K.M."/>
            <person name="Gros-Balthazard M."/>
            <person name="Flowers J.M."/>
            <person name="Copetti D."/>
            <person name="Lemansour A."/>
            <person name="Lebrun M."/>
            <person name="Masmoudi K."/>
            <person name="Ferrand S."/>
            <person name="Dhar M.I."/>
            <person name="Fresquez Z.A."/>
            <person name="Rosas U."/>
            <person name="Zhang J."/>
            <person name="Talag J."/>
            <person name="Lee S."/>
            <person name="Kudrna D."/>
            <person name="Powell R.F."/>
            <person name="Leitch I.J."/>
            <person name="Krueger R.R."/>
            <person name="Wing R.A."/>
            <person name="Amiri K.M.A."/>
            <person name="Purugganan M.D."/>
        </authorList>
    </citation>
    <scope>NUCLEOTIDE SEQUENCE [LARGE SCALE GENOMIC DNA]</scope>
    <source>
        <strain evidence="9">cv. Khalas</strain>
    </source>
</reference>
<feature type="compositionally biased region" description="Basic and acidic residues" evidence="7">
    <location>
        <begin position="190"/>
        <end position="199"/>
    </location>
</feature>
<feature type="region of interest" description="Disordered" evidence="7">
    <location>
        <begin position="177"/>
        <end position="238"/>
    </location>
</feature>
<dbReference type="Pfam" id="PF00010">
    <property type="entry name" value="HLH"/>
    <property type="match status" value="1"/>
</dbReference>
<evidence type="ECO:0000256" key="5">
    <source>
        <dbReference type="ARBA" id="ARBA00023163"/>
    </source>
</evidence>
<dbReference type="SUPFAM" id="SSF47459">
    <property type="entry name" value="HLH, helix-loop-helix DNA-binding domain"/>
    <property type="match status" value="1"/>
</dbReference>
<keyword evidence="9" id="KW-1185">Reference proteome</keyword>
<dbReference type="PANTHER" id="PTHR45855:SF6">
    <property type="entry name" value="TRANSCRIPTION FACTOR ALC"/>
    <property type="match status" value="1"/>
</dbReference>
<dbReference type="CDD" id="cd11445">
    <property type="entry name" value="bHLH_AtPIF_like"/>
    <property type="match status" value="1"/>
</dbReference>
<dbReference type="Proteomes" id="UP000228380">
    <property type="component" value="Chromosome 11"/>
</dbReference>
<evidence type="ECO:0000256" key="2">
    <source>
        <dbReference type="ARBA" id="ARBA00005510"/>
    </source>
</evidence>
<dbReference type="OrthoDB" id="690068at2759"/>
<comment type="subcellular location">
    <subcellularLocation>
        <location evidence="1">Nucleus</location>
    </subcellularLocation>
</comment>
<dbReference type="RefSeq" id="XP_017699909.2">
    <property type="nucleotide sequence ID" value="XM_017844420.3"/>
</dbReference>
<dbReference type="FunFam" id="4.10.280.10:FF:000004">
    <property type="entry name" value="Basic helix-loop-helix transcription factor"/>
    <property type="match status" value="1"/>
</dbReference>
<dbReference type="InterPro" id="IPR031066">
    <property type="entry name" value="bHLH_ALC-like_plant"/>
</dbReference>
<dbReference type="Gene3D" id="4.10.280.10">
    <property type="entry name" value="Helix-loop-helix DNA-binding domain"/>
    <property type="match status" value="1"/>
</dbReference>
<organism evidence="9 10">
    <name type="scientific">Phoenix dactylifera</name>
    <name type="common">Date palm</name>
    <dbReference type="NCBI Taxonomy" id="42345"/>
    <lineage>
        <taxon>Eukaryota</taxon>
        <taxon>Viridiplantae</taxon>
        <taxon>Streptophyta</taxon>
        <taxon>Embryophyta</taxon>
        <taxon>Tracheophyta</taxon>
        <taxon>Spermatophyta</taxon>
        <taxon>Magnoliopsida</taxon>
        <taxon>Liliopsida</taxon>
        <taxon>Arecaceae</taxon>
        <taxon>Coryphoideae</taxon>
        <taxon>Phoeniceae</taxon>
        <taxon>Phoenix</taxon>
    </lineage>
</organism>